<evidence type="ECO:0000256" key="2">
    <source>
        <dbReference type="SAM" id="Phobius"/>
    </source>
</evidence>
<keyword evidence="4" id="KW-1185">Reference proteome</keyword>
<keyword evidence="2" id="KW-0472">Membrane</keyword>
<protein>
    <recommendedName>
        <fullName evidence="5">DUF2514 family protein</fullName>
    </recommendedName>
</protein>
<gene>
    <name evidence="3" type="ORF">ACFPOE_11305</name>
</gene>
<evidence type="ECO:0000256" key="1">
    <source>
        <dbReference type="SAM" id="MobiDB-lite"/>
    </source>
</evidence>
<evidence type="ECO:0000313" key="3">
    <source>
        <dbReference type="EMBL" id="MFC5498123.1"/>
    </source>
</evidence>
<keyword evidence="2" id="KW-0812">Transmembrane</keyword>
<evidence type="ECO:0008006" key="5">
    <source>
        <dbReference type="Google" id="ProtNLM"/>
    </source>
</evidence>
<dbReference type="Proteomes" id="UP001596037">
    <property type="component" value="Unassembled WGS sequence"/>
</dbReference>
<reference evidence="4" key="1">
    <citation type="journal article" date="2019" name="Int. J. Syst. Evol. Microbiol.">
        <title>The Global Catalogue of Microorganisms (GCM) 10K type strain sequencing project: providing services to taxonomists for standard genome sequencing and annotation.</title>
        <authorList>
            <consortium name="The Broad Institute Genomics Platform"/>
            <consortium name="The Broad Institute Genome Sequencing Center for Infectious Disease"/>
            <person name="Wu L."/>
            <person name="Ma J."/>
        </authorList>
    </citation>
    <scope>NUCLEOTIDE SEQUENCE [LARGE SCALE GENOMIC DNA]</scope>
    <source>
        <strain evidence="4">CCUG 57401</strain>
    </source>
</reference>
<comment type="caution">
    <text evidence="3">The sequence shown here is derived from an EMBL/GenBank/DDBJ whole genome shotgun (WGS) entry which is preliminary data.</text>
</comment>
<keyword evidence="2" id="KW-1133">Transmembrane helix</keyword>
<feature type="compositionally biased region" description="Basic and acidic residues" evidence="1">
    <location>
        <begin position="71"/>
        <end position="92"/>
    </location>
</feature>
<organism evidence="3 4">
    <name type="scientific">Caenimonas terrae</name>
    <dbReference type="NCBI Taxonomy" id="696074"/>
    <lineage>
        <taxon>Bacteria</taxon>
        <taxon>Pseudomonadati</taxon>
        <taxon>Pseudomonadota</taxon>
        <taxon>Betaproteobacteria</taxon>
        <taxon>Burkholderiales</taxon>
        <taxon>Comamonadaceae</taxon>
        <taxon>Caenimonas</taxon>
    </lineage>
</organism>
<dbReference type="EMBL" id="JBHSMF010000006">
    <property type="protein sequence ID" value="MFC5498123.1"/>
    <property type="molecule type" value="Genomic_DNA"/>
</dbReference>
<feature type="transmembrane region" description="Helical" evidence="2">
    <location>
        <begin position="6"/>
        <end position="25"/>
    </location>
</feature>
<evidence type="ECO:0000313" key="4">
    <source>
        <dbReference type="Proteomes" id="UP001596037"/>
    </source>
</evidence>
<dbReference type="RefSeq" id="WP_376850184.1">
    <property type="nucleotide sequence ID" value="NZ_JBHSMF010000006.1"/>
</dbReference>
<accession>A0ABW0NE11</accession>
<name>A0ABW0NE11_9BURK</name>
<sequence>MSLTEKIIRAVLIFALIAGVLFITVKVYEHWRGGVYAEGDTAGAARVQQLWNKDTIARAAAAASATKAARAEEREQAAQAMETEREARRNAEKTASLAQAAAARSSAAAGGLSGHLAALDAAARSGGLPTAAACPGEFVKQRDDAIRARAVLGSCVAEYQAMGRDDDGAIDAVALRLDTALRYITIVGPRK</sequence>
<proteinExistence type="predicted"/>
<feature type="region of interest" description="Disordered" evidence="1">
    <location>
        <begin position="71"/>
        <end position="95"/>
    </location>
</feature>